<feature type="active site" description="Nucleophile" evidence="2">
    <location>
        <position position="37"/>
    </location>
</feature>
<name>A0A069RAH1_PEPLI</name>
<gene>
    <name evidence="4" type="ORF">CLIT_23c00800</name>
</gene>
<proteinExistence type="predicted"/>
<dbReference type="GO" id="GO:0016042">
    <property type="term" value="P:lipid catabolic process"/>
    <property type="evidence" value="ECO:0007669"/>
    <property type="project" value="UniProtKB-UniRule"/>
</dbReference>
<dbReference type="Gene3D" id="3.40.1090.10">
    <property type="entry name" value="Cytosolic phospholipase A2 catalytic domain"/>
    <property type="match status" value="1"/>
</dbReference>
<dbReference type="Proteomes" id="UP000027946">
    <property type="component" value="Unassembled WGS sequence"/>
</dbReference>
<accession>A0A069RAH1</accession>
<keyword evidence="5" id="KW-1185">Reference proteome</keyword>
<keyword evidence="2" id="KW-0378">Hydrolase</keyword>
<dbReference type="InterPro" id="IPR002641">
    <property type="entry name" value="PNPLA_dom"/>
</dbReference>
<dbReference type="eggNOG" id="COG1752">
    <property type="taxonomic scope" value="Bacteria"/>
</dbReference>
<comment type="caution">
    <text evidence="2">Lacks conserved residue(s) required for the propagation of feature annotation.</text>
</comment>
<evidence type="ECO:0000313" key="4">
    <source>
        <dbReference type="EMBL" id="KDR93808.1"/>
    </source>
</evidence>
<evidence type="ECO:0000256" key="1">
    <source>
        <dbReference type="ARBA" id="ARBA00023098"/>
    </source>
</evidence>
<organism evidence="4 5">
    <name type="scientific">Peptoclostridium litorale DSM 5388</name>
    <dbReference type="NCBI Taxonomy" id="1121324"/>
    <lineage>
        <taxon>Bacteria</taxon>
        <taxon>Bacillati</taxon>
        <taxon>Bacillota</taxon>
        <taxon>Clostridia</taxon>
        <taxon>Peptostreptococcales</taxon>
        <taxon>Peptoclostridiaceae</taxon>
        <taxon>Peptoclostridium</taxon>
    </lineage>
</organism>
<evidence type="ECO:0000259" key="3">
    <source>
        <dbReference type="PROSITE" id="PS51635"/>
    </source>
</evidence>
<dbReference type="OrthoDB" id="9770965at2"/>
<protein>
    <recommendedName>
        <fullName evidence="3">PNPLA domain-containing protein</fullName>
    </recommendedName>
</protein>
<dbReference type="STRING" id="1121324.CLIT_23c00800"/>
<feature type="domain" description="PNPLA" evidence="3">
    <location>
        <begin position="4"/>
        <end position="189"/>
    </location>
</feature>
<evidence type="ECO:0000313" key="5">
    <source>
        <dbReference type="Proteomes" id="UP000027946"/>
    </source>
</evidence>
<evidence type="ECO:0000256" key="2">
    <source>
        <dbReference type="PROSITE-ProRule" id="PRU01161"/>
    </source>
</evidence>
<reference evidence="4 5" key="1">
    <citation type="submission" date="2014-03" db="EMBL/GenBank/DDBJ databases">
        <title>Genome sequence of Clostridium litorale W6, DSM 5388.</title>
        <authorList>
            <person name="Poehlein A."/>
            <person name="Jagirdar A."/>
            <person name="Khonsari B."/>
            <person name="Chibani C.M."/>
            <person name="Gutierrez Gutierrez D.A."/>
            <person name="Davydova E."/>
            <person name="Alghaithi H.S."/>
            <person name="Nair K.P."/>
            <person name="Dhamotharan K."/>
            <person name="Chandran L."/>
            <person name="G W."/>
            <person name="Daniel R."/>
        </authorList>
    </citation>
    <scope>NUCLEOTIDE SEQUENCE [LARGE SCALE GENOMIC DNA]</scope>
    <source>
        <strain evidence="4 5">W6</strain>
    </source>
</reference>
<comment type="caution">
    <text evidence="4">The sequence shown here is derived from an EMBL/GenBank/DDBJ whole genome shotgun (WGS) entry which is preliminary data.</text>
</comment>
<sequence length="262" mass="29828">MNGLFLQGGGAKGAFQAGAICAFREMGVEFSAISATSIGAINSYYVYTGEYEKLMGFWNDVDEDMLRGSMHKGLTIDNSYLIEPLRSLRGRDEKVKSLKVNYVNVTDSRLRECCSDIAALSSEEAIEKISYSSSIPLKIDDEKSIGEILGEFDSSIVFEKFREDIEKGTYNGYNLDGGILNNNFIQPFEKTRVERLFMISLKNEYEIPEEIKCRYKKEQFVLLKPTRKIQPMDTLKFERDFCRGMFEEGYNAARNVNVCKLV</sequence>
<dbReference type="PROSITE" id="PS51635">
    <property type="entry name" value="PNPLA"/>
    <property type="match status" value="1"/>
</dbReference>
<feature type="active site" description="Proton acceptor" evidence="2">
    <location>
        <position position="176"/>
    </location>
</feature>
<dbReference type="SUPFAM" id="SSF52151">
    <property type="entry name" value="FabD/lysophospholipase-like"/>
    <property type="match status" value="1"/>
</dbReference>
<dbReference type="InterPro" id="IPR016035">
    <property type="entry name" value="Acyl_Trfase/lysoPLipase"/>
</dbReference>
<dbReference type="RefSeq" id="WP_038267631.1">
    <property type="nucleotide sequence ID" value="NZ_FSRH01000004.1"/>
</dbReference>
<dbReference type="EMBL" id="JJMM01000026">
    <property type="protein sequence ID" value="KDR93808.1"/>
    <property type="molecule type" value="Genomic_DNA"/>
</dbReference>
<keyword evidence="1 2" id="KW-0443">Lipid metabolism</keyword>
<dbReference type="Pfam" id="PF01734">
    <property type="entry name" value="Patatin"/>
    <property type="match status" value="1"/>
</dbReference>
<feature type="short sequence motif" description="DGA/G" evidence="2">
    <location>
        <begin position="176"/>
        <end position="178"/>
    </location>
</feature>
<keyword evidence="2" id="KW-0442">Lipid degradation</keyword>
<dbReference type="AlphaFoldDB" id="A0A069RAH1"/>
<dbReference type="GO" id="GO:0016787">
    <property type="term" value="F:hydrolase activity"/>
    <property type="evidence" value="ECO:0007669"/>
    <property type="project" value="UniProtKB-UniRule"/>
</dbReference>
<feature type="short sequence motif" description="GXGXXG" evidence="2">
    <location>
        <begin position="8"/>
        <end position="13"/>
    </location>
</feature>